<dbReference type="Proteomes" id="UP001429357">
    <property type="component" value="Unassembled WGS sequence"/>
</dbReference>
<keyword evidence="4" id="KW-1185">Reference proteome</keyword>
<protein>
    <recommendedName>
        <fullName evidence="5">Lipoprotein</fullName>
    </recommendedName>
</protein>
<dbReference type="PROSITE" id="PS51257">
    <property type="entry name" value="PROKAR_LIPOPROTEIN"/>
    <property type="match status" value="1"/>
</dbReference>
<evidence type="ECO:0008006" key="5">
    <source>
        <dbReference type="Google" id="ProtNLM"/>
    </source>
</evidence>
<evidence type="ECO:0000313" key="3">
    <source>
        <dbReference type="EMBL" id="MEO1781354.1"/>
    </source>
</evidence>
<reference evidence="4" key="1">
    <citation type="submission" date="2016-06" db="EMBL/GenBank/DDBJ databases">
        <title>Four novel species of enterococci isolated from chicken manure.</title>
        <authorList>
            <person name="Van Tyne D."/>
        </authorList>
    </citation>
    <scope>NUCLEOTIDE SEQUENCE [LARGE SCALE GENOMIC DNA]</scope>
    <source>
        <strain evidence="4">JM9A</strain>
    </source>
</reference>
<accession>A0ABV0F242</accession>
<sequence>MKKWMMLAIAAFALTGCSQGNNQAAQSKNSSQTTVSTAQSSTTVTETTTDSSPEVATENTSTSESETNSNPSSAPAESSTSGKSSSKTPESTATSSSKATSETSSSASGDNQTADALAQLKEKFANVSLPTTFPRDESLHLNIAETGDENKMSALFYNLEQALVLDSQKLNGETPFAYFAKTTYETSGKAKEAVNYNYDDGGRKVDLGHDIAGYTQGAAGSTSLSWKEGNWALTVRGNNAEGQDTVAAAKEIVDYLETAFLPVPQAVGQIVIDLAAGGNYDANTVTWQADTVVYQVSHQEPLAALEMAVSVAD</sequence>
<gene>
    <name evidence="3" type="ORF">BAU18_000933</name>
</gene>
<evidence type="ECO:0000256" key="2">
    <source>
        <dbReference type="SAM" id="SignalP"/>
    </source>
</evidence>
<dbReference type="EMBL" id="MAEI02000001">
    <property type="protein sequence ID" value="MEO1781354.1"/>
    <property type="molecule type" value="Genomic_DNA"/>
</dbReference>
<comment type="caution">
    <text evidence="3">The sequence shown here is derived from an EMBL/GenBank/DDBJ whole genome shotgun (WGS) entry which is preliminary data.</text>
</comment>
<keyword evidence="2" id="KW-0732">Signal</keyword>
<feature type="signal peptide" evidence="2">
    <location>
        <begin position="1"/>
        <end position="24"/>
    </location>
</feature>
<feature type="region of interest" description="Disordered" evidence="1">
    <location>
        <begin position="20"/>
        <end position="112"/>
    </location>
</feature>
<feature type="compositionally biased region" description="Low complexity" evidence="1">
    <location>
        <begin position="30"/>
        <end position="108"/>
    </location>
</feature>
<evidence type="ECO:0000256" key="1">
    <source>
        <dbReference type="SAM" id="MobiDB-lite"/>
    </source>
</evidence>
<feature type="compositionally biased region" description="Polar residues" evidence="1">
    <location>
        <begin position="20"/>
        <end position="29"/>
    </location>
</feature>
<proteinExistence type="predicted"/>
<organism evidence="3 4">
    <name type="scientific">Enterococcus diestrammenae</name>
    <dbReference type="NCBI Taxonomy" id="1155073"/>
    <lineage>
        <taxon>Bacteria</taxon>
        <taxon>Bacillati</taxon>
        <taxon>Bacillota</taxon>
        <taxon>Bacilli</taxon>
        <taxon>Lactobacillales</taxon>
        <taxon>Enterococcaceae</taxon>
        <taxon>Enterococcus</taxon>
    </lineage>
</organism>
<feature type="chain" id="PRO_5046985884" description="Lipoprotein" evidence="2">
    <location>
        <begin position="25"/>
        <end position="313"/>
    </location>
</feature>
<dbReference type="RefSeq" id="WP_161869365.1">
    <property type="nucleotide sequence ID" value="NZ_MAEI02000001.1"/>
</dbReference>
<reference evidence="3 4" key="2">
    <citation type="submission" date="2024-02" db="EMBL/GenBank/DDBJ databases">
        <title>The Genome Sequence of Enterococcus diestrammenae JM9A.</title>
        <authorList>
            <person name="Earl A."/>
            <person name="Manson A."/>
            <person name="Gilmore M."/>
            <person name="Sanders J."/>
            <person name="Shea T."/>
            <person name="Howe W."/>
            <person name="Livny J."/>
            <person name="Cuomo C."/>
            <person name="Neafsey D."/>
            <person name="Birren B."/>
        </authorList>
    </citation>
    <scope>NUCLEOTIDE SEQUENCE [LARGE SCALE GENOMIC DNA]</scope>
    <source>
        <strain evidence="3 4">JM9A</strain>
    </source>
</reference>
<name>A0ABV0F242_9ENTE</name>
<evidence type="ECO:0000313" key="4">
    <source>
        <dbReference type="Proteomes" id="UP001429357"/>
    </source>
</evidence>